<dbReference type="RefSeq" id="WP_267613653.1">
    <property type="nucleotide sequence ID" value="NZ_JAOVZQ010000001.1"/>
</dbReference>
<organism evidence="2 3">
    <name type="scientific">Hoeflea ulvae</name>
    <dbReference type="NCBI Taxonomy" id="2983764"/>
    <lineage>
        <taxon>Bacteria</taxon>
        <taxon>Pseudomonadati</taxon>
        <taxon>Pseudomonadota</taxon>
        <taxon>Alphaproteobacteria</taxon>
        <taxon>Hyphomicrobiales</taxon>
        <taxon>Rhizobiaceae</taxon>
        <taxon>Hoeflea</taxon>
    </lineage>
</organism>
<evidence type="ECO:0000313" key="2">
    <source>
        <dbReference type="EMBL" id="MCY0095781.1"/>
    </source>
</evidence>
<name>A0ABT3YIS1_9HYPH</name>
<feature type="region of interest" description="Disordered" evidence="1">
    <location>
        <begin position="37"/>
        <end position="94"/>
    </location>
</feature>
<evidence type="ECO:0008006" key="4">
    <source>
        <dbReference type="Google" id="ProtNLM"/>
    </source>
</evidence>
<dbReference type="Proteomes" id="UP001081283">
    <property type="component" value="Unassembled WGS sequence"/>
</dbReference>
<evidence type="ECO:0000256" key="1">
    <source>
        <dbReference type="SAM" id="MobiDB-lite"/>
    </source>
</evidence>
<accession>A0ABT3YIS1</accession>
<gene>
    <name evidence="2" type="ORF">OEG82_17395</name>
</gene>
<keyword evidence="3" id="KW-1185">Reference proteome</keyword>
<comment type="caution">
    <text evidence="2">The sequence shown here is derived from an EMBL/GenBank/DDBJ whole genome shotgun (WGS) entry which is preliminary data.</text>
</comment>
<sequence>MGDRRNSGFETGRLKDIAALSVALFVVVSTGPALSLSELAPAQPPSEEVEQGAPLPPLDEPQTGLDGGLPEPGPVIRTTPQSGEPASEAGVTEELPPVEILTDFTQLPEPARRMRQLMLDAAATGEIENLRPLLGTGPTATQLSFGEIEADPVAYLRSISGDGEGQEILAILIDLLNTGFVRIDAGDANETYIWPYFAALPLDGLTPPQQVELLRIVTAGDVEDMKAYGGYNFYRAGISPDGEWRFFVAGD</sequence>
<reference evidence="2" key="1">
    <citation type="submission" date="2022-10" db="EMBL/GenBank/DDBJ databases">
        <title>Hoeflea sp. J2-29, isolated from marine algae.</title>
        <authorList>
            <person name="Kristyanto S."/>
            <person name="Kim J.M."/>
            <person name="Jeon C.O."/>
        </authorList>
    </citation>
    <scope>NUCLEOTIDE SEQUENCE</scope>
    <source>
        <strain evidence="2">J2-29</strain>
    </source>
</reference>
<dbReference type="EMBL" id="JAOVZQ010000001">
    <property type="protein sequence ID" value="MCY0095781.1"/>
    <property type="molecule type" value="Genomic_DNA"/>
</dbReference>
<evidence type="ECO:0000313" key="3">
    <source>
        <dbReference type="Proteomes" id="UP001081283"/>
    </source>
</evidence>
<protein>
    <recommendedName>
        <fullName evidence="4">Alanine and proline-rich secreted protein Apa</fullName>
    </recommendedName>
</protein>
<proteinExistence type="predicted"/>